<gene>
    <name evidence="1" type="ORF">DFA_02570</name>
</gene>
<reference evidence="2" key="1">
    <citation type="journal article" date="2011" name="Genome Res.">
        <title>Phylogeny-wide analysis of social amoeba genomes highlights ancient origins for complex intercellular communication.</title>
        <authorList>
            <person name="Heidel A.J."/>
            <person name="Lawal H.M."/>
            <person name="Felder M."/>
            <person name="Schilde C."/>
            <person name="Helps N.R."/>
            <person name="Tunggal B."/>
            <person name="Rivero F."/>
            <person name="John U."/>
            <person name="Schleicher M."/>
            <person name="Eichinger L."/>
            <person name="Platzer M."/>
            <person name="Noegel A.A."/>
            <person name="Schaap P."/>
            <person name="Gloeckner G."/>
        </authorList>
    </citation>
    <scope>NUCLEOTIDE SEQUENCE [LARGE SCALE GENOMIC DNA]</scope>
    <source>
        <strain evidence="2">SH3</strain>
    </source>
</reference>
<protein>
    <submittedName>
        <fullName evidence="1">Uncharacterized protein</fullName>
    </submittedName>
</protein>
<dbReference type="InterPro" id="IPR032675">
    <property type="entry name" value="LRR_dom_sf"/>
</dbReference>
<dbReference type="GeneID" id="14870945"/>
<dbReference type="Gene3D" id="3.80.10.10">
    <property type="entry name" value="Ribonuclease Inhibitor"/>
    <property type="match status" value="1"/>
</dbReference>
<dbReference type="PANTHER" id="PTHR32134:SF169">
    <property type="entry name" value="FNIP REPEAT-CONTAINING PROTEIN-RELATED"/>
    <property type="match status" value="1"/>
</dbReference>
<dbReference type="KEGG" id="dfa:DFA_02570"/>
<accession>F4PZR7</accession>
<evidence type="ECO:0000313" key="1">
    <source>
        <dbReference type="EMBL" id="EGG18831.1"/>
    </source>
</evidence>
<dbReference type="PANTHER" id="PTHR32134">
    <property type="entry name" value="FNIP REPEAT-CONTAINING PROTEIN"/>
    <property type="match status" value="1"/>
</dbReference>
<keyword evidence="2" id="KW-1185">Reference proteome</keyword>
<dbReference type="SUPFAM" id="SSF52058">
    <property type="entry name" value="L domain-like"/>
    <property type="match status" value="1"/>
</dbReference>
<dbReference type="EMBL" id="GL883017">
    <property type="protein sequence ID" value="EGG18831.1"/>
    <property type="molecule type" value="Genomic_DNA"/>
</dbReference>
<dbReference type="Proteomes" id="UP000007797">
    <property type="component" value="Unassembled WGS sequence"/>
</dbReference>
<name>F4PZR7_CACFS</name>
<evidence type="ECO:0000313" key="2">
    <source>
        <dbReference type="Proteomes" id="UP000007797"/>
    </source>
</evidence>
<dbReference type="AlphaFoldDB" id="F4PZR7"/>
<proteinExistence type="predicted"/>
<dbReference type="InterPro" id="IPR051251">
    <property type="entry name" value="STK_FNIP-Repeat"/>
</dbReference>
<dbReference type="RefSeq" id="XP_004357293.1">
    <property type="nucleotide sequence ID" value="XM_004357237.1"/>
</dbReference>
<sequence length="605" mass="68936">MEKLTNIVILSQIISSIEHDGDIICLLLTCKKLYYNSGLRRSIQFKGTRATDHRAISATLFKINSFKDILENSVSDHQVERKKVTPPKSLYDTPSIETLFIKADQQDKETTVDLGSISRLPSLQRLSVHAHKLNLGSHTTLKTLKLKVATEYTLSELGLTKFVSLTELTLKSFFVLGIGPGLFPSSLTHLTLQPKEILPRDTFLSLTSLEYLDIDMQEIRSEEGVELFLDLESLSNLKTLRIFDECLGLYSLEINVPPSLKILTFDCQCAHVPHRCSMLLLEELHAIQNVLVEEKISLLSLPLLNSLVIDLCDEPVWPTIPSTVKSLTISKYPNTDILTGIVYPPSLTELSIYGDNEPVKLPASLIKLTQNINKDSLLPTLPTHLKELIWEYDQVELDPDVPESLSSVNYPPNLETLNLIDIPWEFTLGNIPPVKELSLALREPMKPWMSDYPIFSIDSRISITDQPQWLPHNTTHLACRLDTRLTKCVFRLDQVINHTNVRYLSMVIDEEYLPIKIGNMPFQFSIQRLDNESNNVLVLETNTLQGGIITQRKSINAQQQQQQQYDPIYLFFDIDSNKKWSRSVSQDAYVFKWSFEPIWKTFIGN</sequence>
<organism evidence="1 2">
    <name type="scientific">Cavenderia fasciculata</name>
    <name type="common">Slime mold</name>
    <name type="synonym">Dictyostelium fasciculatum</name>
    <dbReference type="NCBI Taxonomy" id="261658"/>
    <lineage>
        <taxon>Eukaryota</taxon>
        <taxon>Amoebozoa</taxon>
        <taxon>Evosea</taxon>
        <taxon>Eumycetozoa</taxon>
        <taxon>Dictyostelia</taxon>
        <taxon>Acytosteliales</taxon>
        <taxon>Cavenderiaceae</taxon>
        <taxon>Cavenderia</taxon>
    </lineage>
</organism>